<protein>
    <recommendedName>
        <fullName evidence="2">Negative regulator of flagellin synthesis</fullName>
    </recommendedName>
</protein>
<keyword evidence="9" id="KW-1185">Reference proteome</keyword>
<accession>A0A370G8N6</accession>
<keyword evidence="5" id="KW-0805">Transcription regulation</keyword>
<dbReference type="Pfam" id="PF04316">
    <property type="entry name" value="FlgM"/>
    <property type="match status" value="1"/>
</dbReference>
<dbReference type="InterPro" id="IPR007412">
    <property type="entry name" value="FlgM"/>
</dbReference>
<organism evidence="8 9">
    <name type="scientific">Falsibacillus pallidus</name>
    <dbReference type="NCBI Taxonomy" id="493781"/>
    <lineage>
        <taxon>Bacteria</taxon>
        <taxon>Bacillati</taxon>
        <taxon>Bacillota</taxon>
        <taxon>Bacilli</taxon>
        <taxon>Bacillales</taxon>
        <taxon>Bacillaceae</taxon>
        <taxon>Falsibacillus</taxon>
    </lineage>
</organism>
<keyword evidence="4" id="KW-1005">Bacterial flagellum biogenesis</keyword>
<name>A0A370G8N6_9BACI</name>
<evidence type="ECO:0000313" key="9">
    <source>
        <dbReference type="Proteomes" id="UP000255326"/>
    </source>
</evidence>
<comment type="caution">
    <text evidence="8">The sequence shown here is derived from an EMBL/GenBank/DDBJ whole genome shotgun (WGS) entry which is preliminary data.</text>
</comment>
<evidence type="ECO:0000259" key="7">
    <source>
        <dbReference type="Pfam" id="PF04316"/>
    </source>
</evidence>
<reference evidence="8 9" key="1">
    <citation type="submission" date="2018-07" db="EMBL/GenBank/DDBJ databases">
        <title>Genomic Encyclopedia of Type Strains, Phase IV (KMG-IV): sequencing the most valuable type-strain genomes for metagenomic binning, comparative biology and taxonomic classification.</title>
        <authorList>
            <person name="Goeker M."/>
        </authorList>
    </citation>
    <scope>NUCLEOTIDE SEQUENCE [LARGE SCALE GENOMIC DNA]</scope>
    <source>
        <strain evidence="8 9">DSM 25281</strain>
    </source>
</reference>
<dbReference type="EMBL" id="QQAY01000012">
    <property type="protein sequence ID" value="RDI40127.1"/>
    <property type="molecule type" value="Genomic_DNA"/>
</dbReference>
<dbReference type="GO" id="GO:0044781">
    <property type="term" value="P:bacterial-type flagellum organization"/>
    <property type="evidence" value="ECO:0007669"/>
    <property type="project" value="UniProtKB-KW"/>
</dbReference>
<evidence type="ECO:0000256" key="1">
    <source>
        <dbReference type="ARBA" id="ARBA00005322"/>
    </source>
</evidence>
<keyword evidence="6" id="KW-0804">Transcription</keyword>
<evidence type="ECO:0000256" key="5">
    <source>
        <dbReference type="ARBA" id="ARBA00023015"/>
    </source>
</evidence>
<dbReference type="InterPro" id="IPR035890">
    <property type="entry name" value="Anti-sigma-28_factor_FlgM_sf"/>
</dbReference>
<sequence>MLKLKINPFNNSGINPYKKQAEKYEKTAQTRGMGNDKVEISTAAKEMQQSSQLIIERQAKVEELKQKVESGEYKADPKETAKAMLKFFRK</sequence>
<dbReference type="AlphaFoldDB" id="A0A370G8N6"/>
<dbReference type="InterPro" id="IPR031316">
    <property type="entry name" value="FlgM_C"/>
</dbReference>
<evidence type="ECO:0000313" key="8">
    <source>
        <dbReference type="EMBL" id="RDI40127.1"/>
    </source>
</evidence>
<evidence type="ECO:0000256" key="6">
    <source>
        <dbReference type="ARBA" id="ARBA00023163"/>
    </source>
</evidence>
<dbReference type="NCBIfam" id="TIGR03824">
    <property type="entry name" value="FlgM_jcvi"/>
    <property type="match status" value="1"/>
</dbReference>
<evidence type="ECO:0000256" key="3">
    <source>
        <dbReference type="ARBA" id="ARBA00022491"/>
    </source>
</evidence>
<evidence type="ECO:0000256" key="2">
    <source>
        <dbReference type="ARBA" id="ARBA00017823"/>
    </source>
</evidence>
<dbReference type="Proteomes" id="UP000255326">
    <property type="component" value="Unassembled WGS sequence"/>
</dbReference>
<dbReference type="GO" id="GO:0045892">
    <property type="term" value="P:negative regulation of DNA-templated transcription"/>
    <property type="evidence" value="ECO:0007669"/>
    <property type="project" value="InterPro"/>
</dbReference>
<comment type="similarity">
    <text evidence="1">Belongs to the FlgM family.</text>
</comment>
<feature type="domain" description="Anti-sigma-28 factor FlgM C-terminal" evidence="7">
    <location>
        <begin position="36"/>
        <end position="86"/>
    </location>
</feature>
<dbReference type="SUPFAM" id="SSF101498">
    <property type="entry name" value="Anti-sigma factor FlgM"/>
    <property type="match status" value="1"/>
</dbReference>
<dbReference type="RefSeq" id="WP_342768319.1">
    <property type="nucleotide sequence ID" value="NZ_QQAY01000012.1"/>
</dbReference>
<gene>
    <name evidence="8" type="ORF">DFR59_11243</name>
</gene>
<keyword evidence="3" id="KW-0678">Repressor</keyword>
<evidence type="ECO:0000256" key="4">
    <source>
        <dbReference type="ARBA" id="ARBA00022795"/>
    </source>
</evidence>
<dbReference type="Gene3D" id="6.10.140.30">
    <property type="entry name" value="Anti-sigma-28 factor FlgM"/>
    <property type="match status" value="1"/>
</dbReference>
<proteinExistence type="inferred from homology"/>